<dbReference type="CDD" id="cd18186">
    <property type="entry name" value="BTB_POZ_ZBTB_KLHL-like"/>
    <property type="match status" value="1"/>
</dbReference>
<accession>A0A5N7BD54</accession>
<evidence type="ECO:0000313" key="4">
    <source>
        <dbReference type="Proteomes" id="UP000326198"/>
    </source>
</evidence>
<proteinExistence type="predicted"/>
<dbReference type="AlphaFoldDB" id="A0A5N7BD54"/>
<gene>
    <name evidence="3" type="ORF">BDV26DRAFT_156017</name>
</gene>
<protein>
    <recommendedName>
        <fullName evidence="2">BTB domain-containing protein</fullName>
    </recommendedName>
</protein>
<dbReference type="InterPro" id="IPR011333">
    <property type="entry name" value="SKP1/BTB/POZ_sf"/>
</dbReference>
<dbReference type="PROSITE" id="PS50097">
    <property type="entry name" value="BTB"/>
    <property type="match status" value="1"/>
</dbReference>
<dbReference type="EMBL" id="ML736190">
    <property type="protein sequence ID" value="KAE8379706.1"/>
    <property type="molecule type" value="Genomic_DNA"/>
</dbReference>
<evidence type="ECO:0000259" key="2">
    <source>
        <dbReference type="PROSITE" id="PS50097"/>
    </source>
</evidence>
<feature type="domain" description="BTB" evidence="2">
    <location>
        <begin position="44"/>
        <end position="104"/>
    </location>
</feature>
<organism evidence="3 4">
    <name type="scientific">Aspergillus bertholletiae</name>
    <dbReference type="NCBI Taxonomy" id="1226010"/>
    <lineage>
        <taxon>Eukaryota</taxon>
        <taxon>Fungi</taxon>
        <taxon>Dikarya</taxon>
        <taxon>Ascomycota</taxon>
        <taxon>Pezizomycotina</taxon>
        <taxon>Eurotiomycetes</taxon>
        <taxon>Eurotiomycetidae</taxon>
        <taxon>Eurotiales</taxon>
        <taxon>Aspergillaceae</taxon>
        <taxon>Aspergillus</taxon>
        <taxon>Aspergillus subgen. Circumdati</taxon>
    </lineage>
</organism>
<evidence type="ECO:0000313" key="3">
    <source>
        <dbReference type="EMBL" id="KAE8379706.1"/>
    </source>
</evidence>
<dbReference type="OrthoDB" id="6359816at2759"/>
<sequence length="295" mass="33147">MPKKYPRKLPPLNQTESTPEEGDTIPGRELLDALASMHSDPKYSDLTIVCGSESHAVHRCIVCPRSEFFAAACDDDFCEAFTRVINLDKEEPVLVRQMIQYLYTLDYQNDCHVPTNDSHRSDEPTISEPYDGQPPLPDPSAHSPPEIEGVLPDSAQAEGSCEPSSVPTFNPLSFHILMYSLADRMLIHGLKALSQQNVEQELVQHLDADMFPQAILEIYNSTPKSDRGLRDVAVKVTMGHLTMLRKEDETGNLIFKKSLLESVPQFTYDLLLKIMNKSTAMWDKGGAIQRDWSGW</sequence>
<dbReference type="PANTHER" id="PTHR47843">
    <property type="entry name" value="BTB DOMAIN-CONTAINING PROTEIN-RELATED"/>
    <property type="match status" value="1"/>
</dbReference>
<keyword evidence="4" id="KW-1185">Reference proteome</keyword>
<name>A0A5N7BD54_9EURO</name>
<dbReference type="SUPFAM" id="SSF54695">
    <property type="entry name" value="POZ domain"/>
    <property type="match status" value="1"/>
</dbReference>
<feature type="region of interest" description="Disordered" evidence="1">
    <location>
        <begin position="1"/>
        <end position="24"/>
    </location>
</feature>
<evidence type="ECO:0000256" key="1">
    <source>
        <dbReference type="SAM" id="MobiDB-lite"/>
    </source>
</evidence>
<feature type="region of interest" description="Disordered" evidence="1">
    <location>
        <begin position="113"/>
        <end position="164"/>
    </location>
</feature>
<dbReference type="PANTHER" id="PTHR47843:SF5">
    <property type="entry name" value="BTB_POZ DOMAIN PROTEIN"/>
    <property type="match status" value="1"/>
</dbReference>
<dbReference type="Gene3D" id="3.30.710.10">
    <property type="entry name" value="Potassium Channel Kv1.1, Chain A"/>
    <property type="match status" value="1"/>
</dbReference>
<dbReference type="InterPro" id="IPR000210">
    <property type="entry name" value="BTB/POZ_dom"/>
</dbReference>
<reference evidence="3 4" key="1">
    <citation type="submission" date="2019-04" db="EMBL/GenBank/DDBJ databases">
        <title>Friends and foes A comparative genomics studyof 23 Aspergillus species from section Flavi.</title>
        <authorList>
            <consortium name="DOE Joint Genome Institute"/>
            <person name="Kjaerbolling I."/>
            <person name="Vesth T."/>
            <person name="Frisvad J.C."/>
            <person name="Nybo J.L."/>
            <person name="Theobald S."/>
            <person name="Kildgaard S."/>
            <person name="Isbrandt T."/>
            <person name="Kuo A."/>
            <person name="Sato A."/>
            <person name="Lyhne E.K."/>
            <person name="Kogle M.E."/>
            <person name="Wiebenga A."/>
            <person name="Kun R.S."/>
            <person name="Lubbers R.J."/>
            <person name="Makela M.R."/>
            <person name="Barry K."/>
            <person name="Chovatia M."/>
            <person name="Clum A."/>
            <person name="Daum C."/>
            <person name="Haridas S."/>
            <person name="He G."/>
            <person name="LaButti K."/>
            <person name="Lipzen A."/>
            <person name="Mondo S."/>
            <person name="Riley R."/>
            <person name="Salamov A."/>
            <person name="Simmons B.A."/>
            <person name="Magnuson J.K."/>
            <person name="Henrissat B."/>
            <person name="Mortensen U.H."/>
            <person name="Larsen T.O."/>
            <person name="Devries R.P."/>
            <person name="Grigoriev I.V."/>
            <person name="Machida M."/>
            <person name="Baker S.E."/>
            <person name="Andersen M.R."/>
        </authorList>
    </citation>
    <scope>NUCLEOTIDE SEQUENCE [LARGE SCALE GENOMIC DNA]</scope>
    <source>
        <strain evidence="3 4">IBT 29228</strain>
    </source>
</reference>
<dbReference type="Pfam" id="PF00651">
    <property type="entry name" value="BTB"/>
    <property type="match status" value="1"/>
</dbReference>
<dbReference type="Proteomes" id="UP000326198">
    <property type="component" value="Unassembled WGS sequence"/>
</dbReference>